<feature type="domain" description="Gnk2-homologous" evidence="20">
    <location>
        <begin position="26"/>
        <end position="126"/>
    </location>
</feature>
<evidence type="ECO:0000256" key="12">
    <source>
        <dbReference type="ARBA" id="ARBA00023136"/>
    </source>
</evidence>
<dbReference type="GO" id="GO:0005524">
    <property type="term" value="F:ATP binding"/>
    <property type="evidence" value="ECO:0007669"/>
    <property type="project" value="UniProtKB-UniRule"/>
</dbReference>
<evidence type="ECO:0000313" key="21">
    <source>
        <dbReference type="Proteomes" id="UP001515500"/>
    </source>
</evidence>
<dbReference type="Proteomes" id="UP001515500">
    <property type="component" value="Chromosome 8"/>
</dbReference>
<comment type="subcellular location">
    <subcellularLocation>
        <location evidence="1">Membrane</location>
        <topology evidence="1">Single-pass membrane protein</topology>
    </subcellularLocation>
</comment>
<evidence type="ECO:0000256" key="15">
    <source>
        <dbReference type="PROSITE-ProRule" id="PRU10141"/>
    </source>
</evidence>
<dbReference type="SMART" id="SM00220">
    <property type="entry name" value="S_TKc"/>
    <property type="match status" value="1"/>
</dbReference>
<keyword evidence="12 17" id="KW-0472">Membrane</keyword>
<evidence type="ECO:0000256" key="7">
    <source>
        <dbReference type="ARBA" id="ARBA00022737"/>
    </source>
</evidence>
<evidence type="ECO:0000256" key="17">
    <source>
        <dbReference type="SAM" id="Phobius"/>
    </source>
</evidence>
<dbReference type="FunFam" id="1.10.510.10:FF:000343">
    <property type="entry name" value="Cysteine-rich receptor-like protein kinase 28"/>
    <property type="match status" value="1"/>
</dbReference>
<evidence type="ECO:0000256" key="8">
    <source>
        <dbReference type="ARBA" id="ARBA00022741"/>
    </source>
</evidence>
<evidence type="ECO:0000256" key="6">
    <source>
        <dbReference type="ARBA" id="ARBA00022729"/>
    </source>
</evidence>
<feature type="binding site" evidence="15">
    <location>
        <position position="367"/>
    </location>
    <ligand>
        <name>ATP</name>
        <dbReference type="ChEBI" id="CHEBI:30616"/>
    </ligand>
</feature>
<dbReference type="Gene3D" id="3.30.430.20">
    <property type="entry name" value="Gnk2 domain, C-X8-C-X2-C motif"/>
    <property type="match status" value="2"/>
</dbReference>
<evidence type="ECO:0000256" key="14">
    <source>
        <dbReference type="ARBA" id="ARBA00023180"/>
    </source>
</evidence>
<dbReference type="CDD" id="cd23509">
    <property type="entry name" value="Gnk2-like"/>
    <property type="match status" value="2"/>
</dbReference>
<keyword evidence="6 18" id="KW-0732">Signal</keyword>
<evidence type="ECO:0000256" key="13">
    <source>
        <dbReference type="ARBA" id="ARBA00023170"/>
    </source>
</evidence>
<keyword evidence="10 15" id="KW-0067">ATP-binding</keyword>
<feature type="compositionally biased region" description="Pro residues" evidence="16">
    <location>
        <begin position="253"/>
        <end position="264"/>
    </location>
</feature>
<keyword evidence="8 15" id="KW-0547">Nucleotide-binding</keyword>
<feature type="chain" id="PRO_5044203195" evidence="18">
    <location>
        <begin position="24"/>
        <end position="674"/>
    </location>
</feature>
<keyword evidence="13" id="KW-0675">Receptor</keyword>
<dbReference type="SUPFAM" id="SSF56112">
    <property type="entry name" value="Protein kinase-like (PK-like)"/>
    <property type="match status" value="1"/>
</dbReference>
<dbReference type="InterPro" id="IPR000719">
    <property type="entry name" value="Prot_kinase_dom"/>
</dbReference>
<evidence type="ECO:0000256" key="3">
    <source>
        <dbReference type="ARBA" id="ARBA00022553"/>
    </source>
</evidence>
<keyword evidence="9" id="KW-0418">Kinase</keyword>
<sequence>MALQELLLLLLVLLILFPITTLSQRVPMFILCSTDSNYTKPSPFATNLAFLLSNLTVTTSKSSNLFSASSLGFIHGLAQCRIDANSSVCASCLNYSANAFSTYCPFGSSAALRFDFCLLRYSNISFFSQVSFDILYYLKNPRNASDPIVFNQRLDNLMSAVSPEASQSTLRFSVGTTNLSDFETIYVMLECTRDLSADSCGQCLDQVIEYLQTYCSGAIGCQMLAVSCTARYETYRFYSLSVVPPPPAAFTLPPPPASLPPPPAGGENRSIESGGKGSNSTLIVLVVVIPLAVAILFFAVCICLRRKSVRTAQRDELGSTSAESLLFDLPTIREATDNFSDENKLGKGGFGTVYKGTLRDGQEIAVKQLARISTQGFVELKNDVLLVAKLQHKNLVRLLGWCVENNEKILVYEYLQNASLDKFLFDPIKCQQLDWPRRYRIIEDIGRGLLYLHEDSRLRIIHRDLKPSNILLDEDMNPKIADFGFAKLFDMDETQGKASRIAGTLGYMAPEYALYGLLSVKLDVYSYGVMVLEIVTGQKNGSFQKNSETAINLLSTVWRYWNEGKGLELKDSSLGEEVSNEEVLRCIHIGLLCVQEDPKERPTMALVLLMLNSYSVYLPRPSTPGFLTQSSEISGVLSREKNSTLQENGKPNEEPYSSRSISLNGLSISEVEGR</sequence>
<protein>
    <submittedName>
        <fullName evidence="22">Receptor-like protein kinase At4g00960</fullName>
    </submittedName>
</protein>
<dbReference type="PANTHER" id="PTHR27002:SF181">
    <property type="entry name" value="RECEPTOR-LIKE SERINE_THREONINE-PROTEIN KINASE"/>
    <property type="match status" value="1"/>
</dbReference>
<dbReference type="PROSITE" id="PS51473">
    <property type="entry name" value="GNK2"/>
    <property type="match status" value="2"/>
</dbReference>
<name>A0AB40BXY6_DIOCR</name>
<dbReference type="InterPro" id="IPR038408">
    <property type="entry name" value="GNK2_sf"/>
</dbReference>
<evidence type="ECO:0000259" key="19">
    <source>
        <dbReference type="PROSITE" id="PS50011"/>
    </source>
</evidence>
<dbReference type="FunFam" id="3.30.200.20:FF:000142">
    <property type="entry name" value="Cysteine-rich receptor-like protein kinase 10"/>
    <property type="match status" value="1"/>
</dbReference>
<keyword evidence="3" id="KW-0597">Phosphoprotein</keyword>
<dbReference type="InterPro" id="IPR008271">
    <property type="entry name" value="Ser/Thr_kinase_AS"/>
</dbReference>
<keyword evidence="14" id="KW-0325">Glycoprotein</keyword>
<keyword evidence="4" id="KW-0808">Transferase</keyword>
<dbReference type="InterPro" id="IPR002902">
    <property type="entry name" value="GNK2"/>
</dbReference>
<evidence type="ECO:0000313" key="22">
    <source>
        <dbReference type="RefSeq" id="XP_039131234.1"/>
    </source>
</evidence>
<reference evidence="22" key="1">
    <citation type="submission" date="2025-08" db="UniProtKB">
        <authorList>
            <consortium name="RefSeq"/>
        </authorList>
    </citation>
    <scope>IDENTIFICATION</scope>
</reference>
<feature type="compositionally biased region" description="Polar residues" evidence="16">
    <location>
        <begin position="643"/>
        <end position="661"/>
    </location>
</feature>
<dbReference type="Pfam" id="PF00069">
    <property type="entry name" value="Pkinase"/>
    <property type="match status" value="1"/>
</dbReference>
<evidence type="ECO:0000256" key="1">
    <source>
        <dbReference type="ARBA" id="ARBA00004167"/>
    </source>
</evidence>
<evidence type="ECO:0000256" key="10">
    <source>
        <dbReference type="ARBA" id="ARBA00022840"/>
    </source>
</evidence>
<dbReference type="GO" id="GO:0005886">
    <property type="term" value="C:plasma membrane"/>
    <property type="evidence" value="ECO:0007669"/>
    <property type="project" value="TreeGrafter"/>
</dbReference>
<feature type="region of interest" description="Disordered" evidence="16">
    <location>
        <begin position="637"/>
        <end position="661"/>
    </location>
</feature>
<keyword evidence="7" id="KW-0677">Repeat</keyword>
<dbReference type="Gene3D" id="1.10.510.10">
    <property type="entry name" value="Transferase(Phosphotransferase) domain 1"/>
    <property type="match status" value="1"/>
</dbReference>
<dbReference type="InterPro" id="IPR011009">
    <property type="entry name" value="Kinase-like_dom_sf"/>
</dbReference>
<dbReference type="GO" id="GO:0009737">
    <property type="term" value="P:response to abscisic acid"/>
    <property type="evidence" value="ECO:0007669"/>
    <property type="project" value="UniProtKB-ARBA"/>
</dbReference>
<dbReference type="PROSITE" id="PS00108">
    <property type="entry name" value="PROTEIN_KINASE_ST"/>
    <property type="match status" value="1"/>
</dbReference>
<dbReference type="PROSITE" id="PS00107">
    <property type="entry name" value="PROTEIN_KINASE_ATP"/>
    <property type="match status" value="1"/>
</dbReference>
<accession>A0AB40BXY6</accession>
<evidence type="ECO:0000256" key="16">
    <source>
        <dbReference type="SAM" id="MobiDB-lite"/>
    </source>
</evidence>
<gene>
    <name evidence="22" type="primary">LOC120267630</name>
</gene>
<evidence type="ECO:0000256" key="2">
    <source>
        <dbReference type="ARBA" id="ARBA00022527"/>
    </source>
</evidence>
<proteinExistence type="predicted"/>
<keyword evidence="11 17" id="KW-1133">Transmembrane helix</keyword>
<evidence type="ECO:0000259" key="20">
    <source>
        <dbReference type="PROSITE" id="PS51473"/>
    </source>
</evidence>
<feature type="signal peptide" evidence="18">
    <location>
        <begin position="1"/>
        <end position="23"/>
    </location>
</feature>
<dbReference type="GeneID" id="120267630"/>
<dbReference type="PANTHER" id="PTHR27002">
    <property type="entry name" value="RECEPTOR-LIKE SERINE/THREONINE-PROTEIN KINASE SD1-8"/>
    <property type="match status" value="1"/>
</dbReference>
<dbReference type="CDD" id="cd14066">
    <property type="entry name" value="STKc_IRAK"/>
    <property type="match status" value="1"/>
</dbReference>
<keyword evidence="2" id="KW-0723">Serine/threonine-protein kinase</keyword>
<dbReference type="GO" id="GO:0004674">
    <property type="term" value="F:protein serine/threonine kinase activity"/>
    <property type="evidence" value="ECO:0007669"/>
    <property type="project" value="UniProtKB-KW"/>
</dbReference>
<dbReference type="Pfam" id="PF01657">
    <property type="entry name" value="Stress-antifung"/>
    <property type="match status" value="2"/>
</dbReference>
<evidence type="ECO:0000256" key="18">
    <source>
        <dbReference type="SAM" id="SignalP"/>
    </source>
</evidence>
<feature type="region of interest" description="Disordered" evidence="16">
    <location>
        <begin position="253"/>
        <end position="273"/>
    </location>
</feature>
<dbReference type="PROSITE" id="PS50011">
    <property type="entry name" value="PROTEIN_KINASE_DOM"/>
    <property type="match status" value="1"/>
</dbReference>
<feature type="transmembrane region" description="Helical" evidence="17">
    <location>
        <begin position="282"/>
        <end position="304"/>
    </location>
</feature>
<evidence type="ECO:0000256" key="11">
    <source>
        <dbReference type="ARBA" id="ARBA00022989"/>
    </source>
</evidence>
<dbReference type="AlphaFoldDB" id="A0AB40BXY6"/>
<organism evidence="21 22">
    <name type="scientific">Dioscorea cayennensis subsp. rotundata</name>
    <name type="common">White Guinea yam</name>
    <name type="synonym">Dioscorea rotundata</name>
    <dbReference type="NCBI Taxonomy" id="55577"/>
    <lineage>
        <taxon>Eukaryota</taxon>
        <taxon>Viridiplantae</taxon>
        <taxon>Streptophyta</taxon>
        <taxon>Embryophyta</taxon>
        <taxon>Tracheophyta</taxon>
        <taxon>Spermatophyta</taxon>
        <taxon>Magnoliopsida</taxon>
        <taxon>Liliopsida</taxon>
        <taxon>Dioscoreales</taxon>
        <taxon>Dioscoreaceae</taxon>
        <taxon>Dioscorea</taxon>
    </lineage>
</organism>
<evidence type="ECO:0000256" key="9">
    <source>
        <dbReference type="ARBA" id="ARBA00022777"/>
    </source>
</evidence>
<evidence type="ECO:0000256" key="4">
    <source>
        <dbReference type="ARBA" id="ARBA00022679"/>
    </source>
</evidence>
<feature type="domain" description="Gnk2-homologous" evidence="20">
    <location>
        <begin position="132"/>
        <end position="237"/>
    </location>
</feature>
<keyword evidence="5 17" id="KW-0812">Transmembrane</keyword>
<dbReference type="InterPro" id="IPR017441">
    <property type="entry name" value="Protein_kinase_ATP_BS"/>
</dbReference>
<dbReference type="RefSeq" id="XP_039131234.1">
    <property type="nucleotide sequence ID" value="XM_039275300.1"/>
</dbReference>
<dbReference type="Gene3D" id="3.30.200.20">
    <property type="entry name" value="Phosphorylase Kinase, domain 1"/>
    <property type="match status" value="1"/>
</dbReference>
<evidence type="ECO:0000256" key="5">
    <source>
        <dbReference type="ARBA" id="ARBA00022692"/>
    </source>
</evidence>
<feature type="domain" description="Protein kinase" evidence="19">
    <location>
        <begin position="339"/>
        <end position="618"/>
    </location>
</feature>
<keyword evidence="21" id="KW-1185">Reference proteome</keyword>